<proteinExistence type="inferred from homology"/>
<keyword evidence="2" id="KW-0964">Secreted</keyword>
<keyword evidence="3" id="KW-0732">Signal</keyword>
<dbReference type="Gene3D" id="1.10.510.10">
    <property type="entry name" value="Transferase(Phosphotransferase) domain 1"/>
    <property type="match status" value="1"/>
</dbReference>
<name>A0AAW1S4F3_9CHLO</name>
<dbReference type="PROSITE" id="PS50011">
    <property type="entry name" value="PROTEIN_KINASE_DOM"/>
    <property type="match status" value="1"/>
</dbReference>
<comment type="caution">
    <text evidence="6">The sequence shown here is derived from an EMBL/GenBank/DDBJ whole genome shotgun (WGS) entry which is preliminary data.</text>
</comment>
<evidence type="ECO:0000256" key="4">
    <source>
        <dbReference type="ARBA" id="ARBA00023591"/>
    </source>
</evidence>
<keyword evidence="7" id="KW-1185">Reference proteome</keyword>
<dbReference type="InterPro" id="IPR001245">
    <property type="entry name" value="Ser-Thr/Tyr_kinase_cat_dom"/>
</dbReference>
<dbReference type="InterPro" id="IPR051681">
    <property type="entry name" value="Ser/Thr_Kinases-Pseudokinases"/>
</dbReference>
<dbReference type="PANTHER" id="PTHR44329:SF214">
    <property type="entry name" value="PROTEIN KINASE DOMAIN-CONTAINING PROTEIN"/>
    <property type="match status" value="1"/>
</dbReference>
<dbReference type="AlphaFoldDB" id="A0AAW1S4F3"/>
<reference evidence="6 7" key="1">
    <citation type="journal article" date="2024" name="Nat. Commun.">
        <title>Phylogenomics reveals the evolutionary origins of lichenization in chlorophyte algae.</title>
        <authorList>
            <person name="Puginier C."/>
            <person name="Libourel C."/>
            <person name="Otte J."/>
            <person name="Skaloud P."/>
            <person name="Haon M."/>
            <person name="Grisel S."/>
            <person name="Petersen M."/>
            <person name="Berrin J.G."/>
            <person name="Delaux P.M."/>
            <person name="Dal Grande F."/>
            <person name="Keller J."/>
        </authorList>
    </citation>
    <scope>NUCLEOTIDE SEQUENCE [LARGE SCALE GENOMIC DNA]</scope>
    <source>
        <strain evidence="6 7">SAG 245.80</strain>
    </source>
</reference>
<dbReference type="PANTHER" id="PTHR44329">
    <property type="entry name" value="SERINE/THREONINE-PROTEIN KINASE TNNI3K-RELATED"/>
    <property type="match status" value="1"/>
</dbReference>
<comment type="subcellular location">
    <subcellularLocation>
        <location evidence="1">Secreted</location>
    </subcellularLocation>
</comment>
<dbReference type="InterPro" id="IPR011009">
    <property type="entry name" value="Kinase-like_dom_sf"/>
</dbReference>
<gene>
    <name evidence="6" type="ORF">WJX81_002140</name>
</gene>
<dbReference type="EMBL" id="JALJOU010000013">
    <property type="protein sequence ID" value="KAK9840576.1"/>
    <property type="molecule type" value="Genomic_DNA"/>
</dbReference>
<evidence type="ECO:0000313" key="6">
    <source>
        <dbReference type="EMBL" id="KAK9840576.1"/>
    </source>
</evidence>
<evidence type="ECO:0000256" key="2">
    <source>
        <dbReference type="ARBA" id="ARBA00022525"/>
    </source>
</evidence>
<protein>
    <recommendedName>
        <fullName evidence="5">Protein kinase domain-containing protein</fullName>
    </recommendedName>
</protein>
<feature type="domain" description="Protein kinase" evidence="5">
    <location>
        <begin position="10"/>
        <end position="317"/>
    </location>
</feature>
<dbReference type="GO" id="GO:0004674">
    <property type="term" value="F:protein serine/threonine kinase activity"/>
    <property type="evidence" value="ECO:0007669"/>
    <property type="project" value="TreeGrafter"/>
</dbReference>
<dbReference type="InterPro" id="IPR006766">
    <property type="entry name" value="EXORDIUM-like"/>
</dbReference>
<comment type="similarity">
    <text evidence="4">Belongs to the EXORDIUM family.</text>
</comment>
<evidence type="ECO:0000313" key="7">
    <source>
        <dbReference type="Proteomes" id="UP001445335"/>
    </source>
</evidence>
<organism evidence="6 7">
    <name type="scientific">Elliptochloris bilobata</name>
    <dbReference type="NCBI Taxonomy" id="381761"/>
    <lineage>
        <taxon>Eukaryota</taxon>
        <taxon>Viridiplantae</taxon>
        <taxon>Chlorophyta</taxon>
        <taxon>core chlorophytes</taxon>
        <taxon>Trebouxiophyceae</taxon>
        <taxon>Trebouxiophyceae incertae sedis</taxon>
        <taxon>Elliptochloris clade</taxon>
        <taxon>Elliptochloris</taxon>
    </lineage>
</organism>
<accession>A0AAW1S4F3</accession>
<dbReference type="Proteomes" id="UP001445335">
    <property type="component" value="Unassembled WGS sequence"/>
</dbReference>
<sequence length="626" mass="65872">MGWTGSVRTRQRQRMAGSNTYGRLYSASWRGAPVAVKVIRDITNVRFHGNEPLEAMLTSGGGHASVLRTLAFAWHCNPARLPRAVTLSRQGLVAQQPAQSWDSVSSAGVPGMKCSSSDACSELWMIVEYCDRGTLGMAIERGLLRADANKSDSPPNLALVVSLAAQIAAGMAFLHSRDVLHGDLCGDKVLLASAPEEGPSALRAKVADFGMAREMQMQSKHQTRTYGTITHMAPEVLVHNVVTKSTDTYSMGCLLWELYACRRAWTGLLPPQVIIKVGIQKARLPPLAGAPAEYQALVEPANSKRTSSDKMGAWAALATQLPSRGGATWSAGGKFEGAPAPELERANTAALIGMGSAFGVLGGSVGPSFSFGGQNTAPGEGTPVMRYHGGSIITQPVTIYLVMYGTWDASVPTGLASFLNALSGTTWMQINQAYTDSRGGRGTATMRHGGTCYDTGTRGASLSDADVLAVILGCLSAGVLPQDPSGLYYLISSPEVAQKGFCVDYCGWHDVGPNNLLYGFVGSTLRCPNTCQVQTVGPNGASALDGVASILAHEIAETITDPYTDAWYDSSGEEGADKCAWRYGAAWQAANGAKANTVLSNGNTYLLQTNWSPNGGGCTQGGPASS</sequence>
<dbReference type="GO" id="GO:0005576">
    <property type="term" value="C:extracellular region"/>
    <property type="evidence" value="ECO:0007669"/>
    <property type="project" value="UniProtKB-SubCell"/>
</dbReference>
<evidence type="ECO:0000256" key="1">
    <source>
        <dbReference type="ARBA" id="ARBA00004613"/>
    </source>
</evidence>
<dbReference type="Pfam" id="PF04674">
    <property type="entry name" value="Phi_1"/>
    <property type="match status" value="1"/>
</dbReference>
<dbReference type="SUPFAM" id="SSF56112">
    <property type="entry name" value="Protein kinase-like (PK-like)"/>
    <property type="match status" value="1"/>
</dbReference>
<dbReference type="GO" id="GO:0005524">
    <property type="term" value="F:ATP binding"/>
    <property type="evidence" value="ECO:0007669"/>
    <property type="project" value="InterPro"/>
</dbReference>
<evidence type="ECO:0000259" key="5">
    <source>
        <dbReference type="PROSITE" id="PS50011"/>
    </source>
</evidence>
<dbReference type="Pfam" id="PF07714">
    <property type="entry name" value="PK_Tyr_Ser-Thr"/>
    <property type="match status" value="1"/>
</dbReference>
<evidence type="ECO:0000256" key="3">
    <source>
        <dbReference type="ARBA" id="ARBA00022729"/>
    </source>
</evidence>
<dbReference type="InterPro" id="IPR000719">
    <property type="entry name" value="Prot_kinase_dom"/>
</dbReference>